<dbReference type="Pfam" id="PF02470">
    <property type="entry name" value="MlaD"/>
    <property type="match status" value="1"/>
</dbReference>
<feature type="compositionally biased region" description="Low complexity" evidence="1">
    <location>
        <begin position="480"/>
        <end position="493"/>
    </location>
</feature>
<dbReference type="RefSeq" id="WP_354700103.1">
    <property type="nucleotide sequence ID" value="NZ_CP114014.1"/>
</dbReference>
<keyword evidence="2" id="KW-0812">Transmembrane</keyword>
<sequence>MTARNLIPAALGAVLVIVLVMVFTGGSDDDRYRFQVQLDNALGLRDGSLITVGGVEVGTVKVKLQEDQGDKVLVTGRLDDGQGPIGAGASASVTSVNLLGQKRLELDKGRLSSPQPSGTRLATSSVTPSTDLDEVLAVLTPEVRQRLNILVGEAGAAVVGRSGDIGQLIDTLPSTIDKANKVVEQVAGDNSTLTKLVANSDKVVRDVTAERQALVELVDSAGQASASAATKRTQLRATLAQAPGMLASLRGFLTELQQTTVPLGPAARDIKGTAPELLATLRQVAPFQKAAAPTLDQATEVAPSLTRLATGATPVLRQATPVVGRAATFANDLVPITNTLDKSVDNLVGTVDNWSRAVQYRDGLSHIFRGEAAVTPQTLESMLIRYLGKDAALPASIAPPTKRKGGASAPSVKPVDKAKSLLPKVEVPQLPAVQKVLDGVLGTVDKTLKGAGDTVKGLTDGLKGLGSSSGNGRTEPPPASSSSQSLLDFLLKP</sequence>
<evidence type="ECO:0000256" key="2">
    <source>
        <dbReference type="SAM" id="Phobius"/>
    </source>
</evidence>
<evidence type="ECO:0000259" key="3">
    <source>
        <dbReference type="Pfam" id="PF02470"/>
    </source>
</evidence>
<keyword evidence="2" id="KW-1133">Transmembrane helix</keyword>
<proteinExistence type="predicted"/>
<accession>A0AAU7AQA4</accession>
<organism evidence="4">
    <name type="scientific">Paraconexibacter sp. AEG42_29</name>
    <dbReference type="NCBI Taxonomy" id="2997339"/>
    <lineage>
        <taxon>Bacteria</taxon>
        <taxon>Bacillati</taxon>
        <taxon>Actinomycetota</taxon>
        <taxon>Thermoleophilia</taxon>
        <taxon>Solirubrobacterales</taxon>
        <taxon>Paraconexibacteraceae</taxon>
        <taxon>Paraconexibacter</taxon>
    </lineage>
</organism>
<protein>
    <recommendedName>
        <fullName evidence="3">Mce/MlaD domain-containing protein</fullName>
    </recommendedName>
</protein>
<gene>
    <name evidence="4" type="ORF">DSM112329_00366</name>
</gene>
<dbReference type="PANTHER" id="PTHR33371:SF4">
    <property type="entry name" value="INTERMEMBRANE PHOSPHOLIPID TRANSPORT SYSTEM BINDING PROTEIN MLAD"/>
    <property type="match status" value="1"/>
</dbReference>
<dbReference type="PANTHER" id="PTHR33371">
    <property type="entry name" value="INTERMEMBRANE PHOSPHOLIPID TRANSPORT SYSTEM BINDING PROTEIN MLAD-RELATED"/>
    <property type="match status" value="1"/>
</dbReference>
<feature type="transmembrane region" description="Helical" evidence="2">
    <location>
        <begin position="6"/>
        <end position="25"/>
    </location>
</feature>
<dbReference type="InterPro" id="IPR052336">
    <property type="entry name" value="MlaD_Phospholipid_Transporter"/>
</dbReference>
<keyword evidence="2" id="KW-0472">Membrane</keyword>
<reference evidence="4" key="1">
    <citation type="submission" date="2022-12" db="EMBL/GenBank/DDBJ databases">
        <title>Paraconexibacter alkalitolerans sp. nov. and Baekduia alba sp. nov., isolated from soil and emended description of the genera Paraconexibacter (Chun et al., 2020) and Baekduia (An et al., 2020).</title>
        <authorList>
            <person name="Vieira S."/>
            <person name="Huber K.J."/>
            <person name="Geppert A."/>
            <person name="Wolf J."/>
            <person name="Neumann-Schaal M."/>
            <person name="Muesken M."/>
            <person name="Overmann J."/>
        </authorList>
    </citation>
    <scope>NUCLEOTIDE SEQUENCE</scope>
    <source>
        <strain evidence="4">AEG42_29</strain>
    </source>
</reference>
<dbReference type="InterPro" id="IPR003399">
    <property type="entry name" value="Mce/MlaD"/>
</dbReference>
<feature type="domain" description="Mce/MlaD" evidence="3">
    <location>
        <begin position="31"/>
        <end position="109"/>
    </location>
</feature>
<dbReference type="KEGG" id="parq:DSM112329_00366"/>
<name>A0AAU7AQA4_9ACTN</name>
<dbReference type="AlphaFoldDB" id="A0AAU7AQA4"/>
<evidence type="ECO:0000313" key="4">
    <source>
        <dbReference type="EMBL" id="XAY03547.1"/>
    </source>
</evidence>
<feature type="region of interest" description="Disordered" evidence="1">
    <location>
        <begin position="450"/>
        <end position="493"/>
    </location>
</feature>
<dbReference type="EMBL" id="CP114014">
    <property type="protein sequence ID" value="XAY03547.1"/>
    <property type="molecule type" value="Genomic_DNA"/>
</dbReference>
<evidence type="ECO:0000256" key="1">
    <source>
        <dbReference type="SAM" id="MobiDB-lite"/>
    </source>
</evidence>